<dbReference type="AlphaFoldDB" id="A0A913X522"/>
<evidence type="ECO:0008006" key="4">
    <source>
        <dbReference type="Google" id="ProtNLM"/>
    </source>
</evidence>
<feature type="signal peptide" evidence="1">
    <location>
        <begin position="1"/>
        <end position="21"/>
    </location>
</feature>
<dbReference type="RefSeq" id="XP_020899089.1">
    <property type="nucleotide sequence ID" value="XM_021043430.1"/>
</dbReference>
<keyword evidence="1" id="KW-0732">Signal</keyword>
<organism evidence="2 3">
    <name type="scientific">Exaiptasia diaphana</name>
    <name type="common">Tropical sea anemone</name>
    <name type="synonym">Aiptasia pulchella</name>
    <dbReference type="NCBI Taxonomy" id="2652724"/>
    <lineage>
        <taxon>Eukaryota</taxon>
        <taxon>Metazoa</taxon>
        <taxon>Cnidaria</taxon>
        <taxon>Anthozoa</taxon>
        <taxon>Hexacorallia</taxon>
        <taxon>Actiniaria</taxon>
        <taxon>Aiptasiidae</taxon>
        <taxon>Exaiptasia</taxon>
    </lineage>
</organism>
<name>A0A913X522_EXADI</name>
<accession>A0A913X522</accession>
<evidence type="ECO:0000313" key="3">
    <source>
        <dbReference type="Proteomes" id="UP000887567"/>
    </source>
</evidence>
<dbReference type="OrthoDB" id="446173at2759"/>
<dbReference type="KEGG" id="epa:110237822"/>
<dbReference type="OMA" id="PHISCER"/>
<dbReference type="Proteomes" id="UP000887567">
    <property type="component" value="Unplaced"/>
</dbReference>
<evidence type="ECO:0000313" key="2">
    <source>
        <dbReference type="EnsemblMetazoa" id="XP_020899089.1"/>
    </source>
</evidence>
<evidence type="ECO:0000256" key="1">
    <source>
        <dbReference type="SAM" id="SignalP"/>
    </source>
</evidence>
<dbReference type="GeneID" id="110237822"/>
<proteinExistence type="predicted"/>
<keyword evidence="3" id="KW-1185">Reference proteome</keyword>
<sequence length="178" mass="20050">MDKVLVLVIILVQYFHTEVSAGCDLPHISCERKYEKVGGFIEKDNRVMPELLLNDRDCTSDKNDGHKLDWYKFEVSIHSLACRCAEIAKKKGYKVFGLQFYGECWSGPLAEAKFAEYGSADPSKSLQLTGNPPPPCDKNNPQECVGGPLINYVYRLKDDQQSADVDGGYSKWADWTKC</sequence>
<protein>
    <recommendedName>
        <fullName evidence="4">Secreted protein</fullName>
    </recommendedName>
</protein>
<dbReference type="EnsemblMetazoa" id="XM_021043430.1">
    <property type="protein sequence ID" value="XP_020899089.1"/>
    <property type="gene ID" value="LOC110237822"/>
</dbReference>
<feature type="chain" id="PRO_5037034596" description="Secreted protein" evidence="1">
    <location>
        <begin position="22"/>
        <end position="178"/>
    </location>
</feature>
<reference evidence="2" key="1">
    <citation type="submission" date="2022-11" db="UniProtKB">
        <authorList>
            <consortium name="EnsemblMetazoa"/>
        </authorList>
    </citation>
    <scope>IDENTIFICATION</scope>
</reference>